<gene>
    <name evidence="3" type="ORF">N7U62_09150</name>
</gene>
<evidence type="ECO:0000256" key="1">
    <source>
        <dbReference type="ARBA" id="ARBA00022679"/>
    </source>
</evidence>
<dbReference type="SMART" id="SM00672">
    <property type="entry name" value="CAP10"/>
    <property type="match status" value="1"/>
</dbReference>
<proteinExistence type="predicted"/>
<evidence type="ECO:0000313" key="3">
    <source>
        <dbReference type="EMBL" id="MCV9386827.1"/>
    </source>
</evidence>
<name>A0ABT3CTA1_9BACT</name>
<dbReference type="InterPro" id="IPR006598">
    <property type="entry name" value="CAP10"/>
</dbReference>
<sequence>MSKNDIEKEFWFSPQERVDFYLNGLDSFEIDLEVFKKIKNSNEWNQKELHLVSFEQYENTFTHWYCKYIVHLPRIRNIRVLPYYKAYKDLHSLMNFFIPFDKLGLKYKAFKYPLFYGETGYTDGIPCLKKSRRGDDEESVIFNFRTLRLTQPCESAQKNDIPWRDKKNSVIWRGATTGQEQRVTFVEKYFNKYDVAFATTKQKPHLAHLKKAKVSIKKQLEYKFVISLEGNDVASNLRWVLSSNSVPIMPKPYWQSWIMEEKLEPFVHYLELNKDLSNLEEVLKWASENDEKCEQIAENGKKYMAQFLDDKNDIQVQKLLLEEYAKRVSYKNSIK</sequence>
<dbReference type="RefSeq" id="WP_264137660.1">
    <property type="nucleotide sequence ID" value="NZ_JAOYOD010000001.1"/>
</dbReference>
<accession>A0ABT3CTA1</accession>
<organism evidence="3 4">
    <name type="scientific">Reichenbachiella ulvae</name>
    <dbReference type="NCBI Taxonomy" id="2980104"/>
    <lineage>
        <taxon>Bacteria</taxon>
        <taxon>Pseudomonadati</taxon>
        <taxon>Bacteroidota</taxon>
        <taxon>Cytophagia</taxon>
        <taxon>Cytophagales</taxon>
        <taxon>Reichenbachiellaceae</taxon>
        <taxon>Reichenbachiella</taxon>
    </lineage>
</organism>
<protein>
    <submittedName>
        <fullName evidence="3">Glycosyl transferase family 90</fullName>
    </submittedName>
</protein>
<dbReference type="Proteomes" id="UP001300692">
    <property type="component" value="Unassembled WGS sequence"/>
</dbReference>
<comment type="caution">
    <text evidence="3">The sequence shown here is derived from an EMBL/GenBank/DDBJ whole genome shotgun (WGS) entry which is preliminary data.</text>
</comment>
<keyword evidence="1 3" id="KW-0808">Transferase</keyword>
<evidence type="ECO:0000313" key="4">
    <source>
        <dbReference type="Proteomes" id="UP001300692"/>
    </source>
</evidence>
<evidence type="ECO:0000259" key="2">
    <source>
        <dbReference type="SMART" id="SM00672"/>
    </source>
</evidence>
<keyword evidence="4" id="KW-1185">Reference proteome</keyword>
<feature type="domain" description="Glycosyl transferase CAP10" evidence="2">
    <location>
        <begin position="94"/>
        <end position="331"/>
    </location>
</feature>
<dbReference type="PANTHER" id="PTHR12203:SF35">
    <property type="entry name" value="PROTEIN O-GLUCOSYLTRANSFERASE 1"/>
    <property type="match status" value="1"/>
</dbReference>
<dbReference type="EMBL" id="JAOYOD010000001">
    <property type="protein sequence ID" value="MCV9386827.1"/>
    <property type="molecule type" value="Genomic_DNA"/>
</dbReference>
<dbReference type="Pfam" id="PF05686">
    <property type="entry name" value="Glyco_transf_90"/>
    <property type="match status" value="1"/>
</dbReference>
<dbReference type="GO" id="GO:0016740">
    <property type="term" value="F:transferase activity"/>
    <property type="evidence" value="ECO:0007669"/>
    <property type="project" value="UniProtKB-KW"/>
</dbReference>
<reference evidence="3 4" key="1">
    <citation type="submission" date="2022-10" db="EMBL/GenBank/DDBJ databases">
        <title>Comparative genomics and taxonomic characterization of three novel marine species of genus Reichenbachiella exhibiting antioxidant and polysaccharide degradation activities.</title>
        <authorList>
            <person name="Muhammad N."/>
            <person name="Lee Y.-J."/>
            <person name="Ko J."/>
            <person name="Kim S.-G."/>
        </authorList>
    </citation>
    <scope>NUCLEOTIDE SEQUENCE [LARGE SCALE GENOMIC DNA]</scope>
    <source>
        <strain evidence="3 4">ABR2-5</strain>
    </source>
</reference>
<dbReference type="InterPro" id="IPR051091">
    <property type="entry name" value="O-Glucosyltr/Glycosyltrsf_90"/>
</dbReference>
<dbReference type="PANTHER" id="PTHR12203">
    <property type="entry name" value="KDEL LYS-ASP-GLU-LEU CONTAINING - RELATED"/>
    <property type="match status" value="1"/>
</dbReference>